<feature type="region of interest" description="Disordered" evidence="1">
    <location>
        <begin position="128"/>
        <end position="153"/>
    </location>
</feature>
<name>A0A2D0N2G1_FLAN2</name>
<dbReference type="AlphaFoldDB" id="A0A2D0N2G1"/>
<dbReference type="Proteomes" id="UP000223913">
    <property type="component" value="Unassembled WGS sequence"/>
</dbReference>
<keyword evidence="3" id="KW-1185">Reference proteome</keyword>
<dbReference type="OrthoDB" id="9808753at2"/>
<accession>A0A2D0N2G1</accession>
<organism evidence="2 3">
    <name type="scientific">Flavilitoribacter nigricans (strain ATCC 23147 / DSM 23189 / NBRC 102662 / NCIMB 1420 / SS-2)</name>
    <name type="common">Lewinella nigricans</name>
    <dbReference type="NCBI Taxonomy" id="1122177"/>
    <lineage>
        <taxon>Bacteria</taxon>
        <taxon>Pseudomonadati</taxon>
        <taxon>Bacteroidota</taxon>
        <taxon>Saprospiria</taxon>
        <taxon>Saprospirales</taxon>
        <taxon>Lewinellaceae</taxon>
        <taxon>Flavilitoribacter</taxon>
    </lineage>
</organism>
<protein>
    <submittedName>
        <fullName evidence="2">Uncharacterized protein</fullName>
    </submittedName>
</protein>
<reference evidence="2 3" key="1">
    <citation type="submission" date="2017-10" db="EMBL/GenBank/DDBJ databases">
        <title>The draft genome sequence of Lewinella nigricans NBRC 102662.</title>
        <authorList>
            <person name="Wang K."/>
        </authorList>
    </citation>
    <scope>NUCLEOTIDE SEQUENCE [LARGE SCALE GENOMIC DNA]</scope>
    <source>
        <strain evidence="2 3">NBRC 102662</strain>
    </source>
</reference>
<evidence type="ECO:0000313" key="2">
    <source>
        <dbReference type="EMBL" id="PHN02694.1"/>
    </source>
</evidence>
<proteinExistence type="predicted"/>
<sequence length="183" mass="19827">MQSDIKLDGVYLVLEGDYLKFRGHDLMLDRQARRGPENPSGPRRALVHDHNDGLTINYGSDYPGGVTVNNGKIINPILEGRIRATDTFKAESGLDVKGGMTVKGSAGFDGRITAKDIRLYDLGLETSSTGGSSGGPLSGINLPGRLNPSRPTSIAPRSLVEVIKEMAEKIKDLEREVQRLRNA</sequence>
<dbReference type="EMBL" id="PDUD01000037">
    <property type="protein sequence ID" value="PHN02694.1"/>
    <property type="molecule type" value="Genomic_DNA"/>
</dbReference>
<gene>
    <name evidence="2" type="ORF">CRP01_30385</name>
</gene>
<evidence type="ECO:0000313" key="3">
    <source>
        <dbReference type="Proteomes" id="UP000223913"/>
    </source>
</evidence>
<comment type="caution">
    <text evidence="2">The sequence shown here is derived from an EMBL/GenBank/DDBJ whole genome shotgun (WGS) entry which is preliminary data.</text>
</comment>
<dbReference type="RefSeq" id="WP_099153836.1">
    <property type="nucleotide sequence ID" value="NZ_PDUD01000037.1"/>
</dbReference>
<evidence type="ECO:0000256" key="1">
    <source>
        <dbReference type="SAM" id="MobiDB-lite"/>
    </source>
</evidence>